<feature type="transmembrane region" description="Helical" evidence="6">
    <location>
        <begin position="83"/>
        <end position="100"/>
    </location>
</feature>
<feature type="transmembrane region" description="Helical" evidence="6">
    <location>
        <begin position="12"/>
        <end position="29"/>
    </location>
</feature>
<dbReference type="Proteomes" id="UP001335183">
    <property type="component" value="Chromosome"/>
</dbReference>
<gene>
    <name evidence="7" type="ORF">V5F89_13090</name>
</gene>
<keyword evidence="4 6" id="KW-1133">Transmembrane helix</keyword>
<evidence type="ECO:0000313" key="7">
    <source>
        <dbReference type="EMBL" id="WWA47183.1"/>
    </source>
</evidence>
<accession>A0ABZ2D353</accession>
<comment type="subcellular location">
    <subcellularLocation>
        <location evidence="1">Membrane</location>
        <topology evidence="1">Multi-pass membrane protein</topology>
    </subcellularLocation>
</comment>
<reference evidence="7 8" key="1">
    <citation type="submission" date="2024-02" db="EMBL/GenBank/DDBJ databases">
        <title>The whole genome sequence of five bacterial samples isolated from Abu Dhabi Sabkha-shore region.</title>
        <authorList>
            <person name="Sudalaimuthuasari N."/>
            <person name="Sarfraz B."/>
            <person name="Tuyisabe J.D."/>
            <person name="Mugisha Ntwali L.D.M."/>
            <person name="Ali A.I.A.A."/>
            <person name="Almansoori S.Z.A."/>
            <person name="Alajami H.S.A."/>
            <person name="Almeqbaali A.A.S."/>
            <person name="Kundu B."/>
            <person name="Saeed E.E."/>
            <person name="Sukumarinath V."/>
            <person name="Mishra A.K."/>
            <person name="Hazzouri K.M."/>
            <person name="Almaskari R."/>
            <person name="Sharma A.K."/>
            <person name="Amiri K.M.A."/>
        </authorList>
    </citation>
    <scope>NUCLEOTIDE SEQUENCE [LARGE SCALE GENOMIC DNA]</scope>
    <source>
        <strain evidence="8">kcgeb_sd</strain>
    </source>
</reference>
<dbReference type="PANTHER" id="PTHR31885:SF6">
    <property type="entry name" value="GH04784P"/>
    <property type="match status" value="1"/>
</dbReference>
<feature type="transmembrane region" description="Helical" evidence="6">
    <location>
        <begin position="159"/>
        <end position="177"/>
    </location>
</feature>
<feature type="transmembrane region" description="Helical" evidence="6">
    <location>
        <begin position="60"/>
        <end position="77"/>
    </location>
</feature>
<organism evidence="7 8">
    <name type="scientific">Pelagerythrobacter marensis</name>
    <dbReference type="NCBI Taxonomy" id="543877"/>
    <lineage>
        <taxon>Bacteria</taxon>
        <taxon>Pseudomonadati</taxon>
        <taxon>Pseudomonadota</taxon>
        <taxon>Alphaproteobacteria</taxon>
        <taxon>Sphingomonadales</taxon>
        <taxon>Erythrobacteraceae</taxon>
        <taxon>Pelagerythrobacter</taxon>
    </lineage>
</organism>
<dbReference type="Pfam" id="PF07947">
    <property type="entry name" value="YhhN"/>
    <property type="match status" value="1"/>
</dbReference>
<proteinExistence type="inferred from homology"/>
<evidence type="ECO:0000256" key="2">
    <source>
        <dbReference type="ARBA" id="ARBA00007375"/>
    </source>
</evidence>
<evidence type="ECO:0000256" key="6">
    <source>
        <dbReference type="SAM" id="Phobius"/>
    </source>
</evidence>
<evidence type="ECO:0000256" key="5">
    <source>
        <dbReference type="ARBA" id="ARBA00023136"/>
    </source>
</evidence>
<keyword evidence="8" id="KW-1185">Reference proteome</keyword>
<name>A0ABZ2D353_9SPHN</name>
<feature type="transmembrane region" description="Helical" evidence="6">
    <location>
        <begin position="112"/>
        <end position="129"/>
    </location>
</feature>
<comment type="similarity">
    <text evidence="2">Belongs to the TMEM86 family.</text>
</comment>
<keyword evidence="3 6" id="KW-0812">Transmembrane</keyword>
<dbReference type="InterPro" id="IPR012506">
    <property type="entry name" value="TMEM86B-like"/>
</dbReference>
<protein>
    <submittedName>
        <fullName evidence="7">Lysoplasmalogenase</fullName>
    </submittedName>
</protein>
<dbReference type="PANTHER" id="PTHR31885">
    <property type="entry name" value="GH04784P"/>
    <property type="match status" value="1"/>
</dbReference>
<dbReference type="RefSeq" id="WP_338446074.1">
    <property type="nucleotide sequence ID" value="NZ_CP144918.1"/>
</dbReference>
<sequence>MTRRALVEHRPWLFAAIAAATIYYVARDWQVGELWLILLKGAGCLCLAAYALSRHASADARLLGLIMALSALGDMLIELDFVWGGGAFFASHLAAMALYLRNLRDRPQSSQKALTVTLLVATPLISWLVSGDSRVALYALALGGMAACAWMSRFPRYRVGLGAVLFVISDWLIFARFGPLAASPLPGLLIWPIYFSGQFLIATGIVQTLRRHDPGER</sequence>
<evidence type="ECO:0000256" key="3">
    <source>
        <dbReference type="ARBA" id="ARBA00022692"/>
    </source>
</evidence>
<evidence type="ECO:0000256" key="4">
    <source>
        <dbReference type="ARBA" id="ARBA00022989"/>
    </source>
</evidence>
<keyword evidence="5 6" id="KW-0472">Membrane</keyword>
<feature type="transmembrane region" description="Helical" evidence="6">
    <location>
        <begin position="35"/>
        <end position="53"/>
    </location>
</feature>
<feature type="transmembrane region" description="Helical" evidence="6">
    <location>
        <begin position="189"/>
        <end position="209"/>
    </location>
</feature>
<evidence type="ECO:0000256" key="1">
    <source>
        <dbReference type="ARBA" id="ARBA00004141"/>
    </source>
</evidence>
<feature type="transmembrane region" description="Helical" evidence="6">
    <location>
        <begin position="135"/>
        <end position="152"/>
    </location>
</feature>
<dbReference type="EMBL" id="CP144918">
    <property type="protein sequence ID" value="WWA47183.1"/>
    <property type="molecule type" value="Genomic_DNA"/>
</dbReference>
<evidence type="ECO:0000313" key="8">
    <source>
        <dbReference type="Proteomes" id="UP001335183"/>
    </source>
</evidence>